<comment type="caution">
    <text evidence="1">The sequence shown here is derived from an EMBL/GenBank/DDBJ whole genome shotgun (WGS) entry which is preliminary data.</text>
</comment>
<evidence type="ECO:0000313" key="1">
    <source>
        <dbReference type="EMBL" id="CAI2381939.1"/>
    </source>
</evidence>
<reference evidence="1" key="1">
    <citation type="submission" date="2023-07" db="EMBL/GenBank/DDBJ databases">
        <authorList>
            <consortium name="AG Swart"/>
            <person name="Singh M."/>
            <person name="Singh A."/>
            <person name="Seah K."/>
            <person name="Emmerich C."/>
        </authorList>
    </citation>
    <scope>NUCLEOTIDE SEQUENCE</scope>
    <source>
        <strain evidence="1">DP1</strain>
    </source>
</reference>
<dbReference type="AlphaFoldDB" id="A0AAD1Y013"/>
<organism evidence="1 2">
    <name type="scientific">Euplotes crassus</name>
    <dbReference type="NCBI Taxonomy" id="5936"/>
    <lineage>
        <taxon>Eukaryota</taxon>
        <taxon>Sar</taxon>
        <taxon>Alveolata</taxon>
        <taxon>Ciliophora</taxon>
        <taxon>Intramacronucleata</taxon>
        <taxon>Spirotrichea</taxon>
        <taxon>Hypotrichia</taxon>
        <taxon>Euplotida</taxon>
        <taxon>Euplotidae</taxon>
        <taxon>Moneuplotes</taxon>
    </lineage>
</organism>
<keyword evidence="2" id="KW-1185">Reference proteome</keyword>
<evidence type="ECO:0000313" key="2">
    <source>
        <dbReference type="Proteomes" id="UP001295684"/>
    </source>
</evidence>
<proteinExistence type="predicted"/>
<accession>A0AAD1Y013</accession>
<name>A0AAD1Y013_EUPCR</name>
<protein>
    <submittedName>
        <fullName evidence="1">Uncharacterized protein</fullName>
    </submittedName>
</protein>
<dbReference type="Proteomes" id="UP001295684">
    <property type="component" value="Unassembled WGS sequence"/>
</dbReference>
<dbReference type="EMBL" id="CAMPGE010024073">
    <property type="protein sequence ID" value="CAI2381939.1"/>
    <property type="molecule type" value="Genomic_DNA"/>
</dbReference>
<sequence length="75" mass="8447">MEYCSCGMIGAGVFQVLDCFRTEQTDKKLINYNNKVGKQQDHKSVDFAKLQRTGAACHPNKLSSQNFFSTEAYCT</sequence>
<gene>
    <name evidence="1" type="ORF">ECRASSUSDP1_LOCUS23405</name>
</gene>